<organism evidence="2">
    <name type="scientific">Brassica napus</name>
    <name type="common">Rape</name>
    <dbReference type="NCBI Taxonomy" id="3708"/>
    <lineage>
        <taxon>Eukaryota</taxon>
        <taxon>Viridiplantae</taxon>
        <taxon>Streptophyta</taxon>
        <taxon>Embryophyta</taxon>
        <taxon>Tracheophyta</taxon>
        <taxon>Spermatophyta</taxon>
        <taxon>Magnoliopsida</taxon>
        <taxon>eudicotyledons</taxon>
        <taxon>Gunneridae</taxon>
        <taxon>Pentapetalae</taxon>
        <taxon>rosids</taxon>
        <taxon>malvids</taxon>
        <taxon>Brassicales</taxon>
        <taxon>Brassicaceae</taxon>
        <taxon>Brassiceae</taxon>
        <taxon>Brassica</taxon>
    </lineage>
</organism>
<evidence type="ECO:0000313" key="2">
    <source>
        <dbReference type="EMBL" id="CAF2296799.1"/>
    </source>
</evidence>
<dbReference type="EMBL" id="HG994358">
    <property type="protein sequence ID" value="CAF2296799.1"/>
    <property type="molecule type" value="Genomic_DNA"/>
</dbReference>
<gene>
    <name evidence="2" type="ORF">DARMORV10_A04P30320.1</name>
</gene>
<name>A0A817ARY9_BRANA</name>
<dbReference type="AlphaFoldDB" id="A0A817ARY9"/>
<evidence type="ECO:0000256" key="1">
    <source>
        <dbReference type="SAM" id="MobiDB-lite"/>
    </source>
</evidence>
<proteinExistence type="predicted"/>
<dbReference type="Proteomes" id="UP001295469">
    <property type="component" value="Chromosome A04"/>
</dbReference>
<feature type="compositionally biased region" description="Pro residues" evidence="1">
    <location>
        <begin position="53"/>
        <end position="66"/>
    </location>
</feature>
<accession>A0A817ARY9</accession>
<sequence>MGATKLSGMQKQVLSLYRGFLRAARSTEDRKRIQTIVNIARFYKTRYSLPLPISCPKPPPPAPPSPSSSSSEFRNHLRNRNNQRPSIYQHKHHNKLKSCRFVLKRQTSGTNSFNKPKDTICLRQESETIFYRNICF</sequence>
<protein>
    <submittedName>
        <fullName evidence="2">(rape) hypothetical protein</fullName>
    </submittedName>
</protein>
<feature type="region of interest" description="Disordered" evidence="1">
    <location>
        <begin position="53"/>
        <end position="93"/>
    </location>
</feature>
<reference evidence="2" key="1">
    <citation type="submission" date="2021-01" db="EMBL/GenBank/DDBJ databases">
        <authorList>
            <consortium name="Genoscope - CEA"/>
            <person name="William W."/>
        </authorList>
    </citation>
    <scope>NUCLEOTIDE SEQUENCE</scope>
</reference>